<dbReference type="InterPro" id="IPR008266">
    <property type="entry name" value="Tyr_kinase_AS"/>
</dbReference>
<name>A0A955RXA3_UNCKA</name>
<organism evidence="1 2">
    <name type="scientific">candidate division WWE3 bacterium</name>
    <dbReference type="NCBI Taxonomy" id="2053526"/>
    <lineage>
        <taxon>Bacteria</taxon>
        <taxon>Katanobacteria</taxon>
    </lineage>
</organism>
<comment type="caution">
    <text evidence="1">The sequence shown here is derived from an EMBL/GenBank/DDBJ whole genome shotgun (WGS) entry which is preliminary data.</text>
</comment>
<gene>
    <name evidence="1" type="ORF">KC573_03890</name>
</gene>
<accession>A0A955RXA3</accession>
<sequence length="214" mass="24688">MAICHEDTSIADVQNIQFHSYASTTNHVSFEAGTNKYFASVLGPYISRNNLEFEVKVLWSLGQMGFPSVRVAQVASKYVHRITVDRAPHSVIFYEFLEGELIPYNQLTLETLQDIFSRIAELHTVLASFFPIIDRHGIHYRKSRYTNIVMALGESQIEYLLKRNFNSLEDIKLKGIREKWDSYSHLIPKVREYLVNKPRQITHGDLSQANILVV</sequence>
<evidence type="ECO:0000313" key="1">
    <source>
        <dbReference type="EMBL" id="MCA9397947.1"/>
    </source>
</evidence>
<protein>
    <submittedName>
        <fullName evidence="1">Uncharacterized protein</fullName>
    </submittedName>
</protein>
<reference evidence="1" key="2">
    <citation type="journal article" date="2021" name="Microbiome">
        <title>Successional dynamics and alternative stable states in a saline activated sludge microbial community over 9 years.</title>
        <authorList>
            <person name="Wang Y."/>
            <person name="Ye J."/>
            <person name="Ju F."/>
            <person name="Liu L."/>
            <person name="Boyd J.A."/>
            <person name="Deng Y."/>
            <person name="Parks D.H."/>
            <person name="Jiang X."/>
            <person name="Yin X."/>
            <person name="Woodcroft B.J."/>
            <person name="Tyson G.W."/>
            <person name="Hugenholtz P."/>
            <person name="Polz M.F."/>
            <person name="Zhang T."/>
        </authorList>
    </citation>
    <scope>NUCLEOTIDE SEQUENCE</scope>
    <source>
        <strain evidence="1">HKST-UBA02</strain>
    </source>
</reference>
<dbReference type="GO" id="GO:0004672">
    <property type="term" value="F:protein kinase activity"/>
    <property type="evidence" value="ECO:0007669"/>
    <property type="project" value="InterPro"/>
</dbReference>
<dbReference type="InterPro" id="IPR011009">
    <property type="entry name" value="Kinase-like_dom_sf"/>
</dbReference>
<dbReference type="AlphaFoldDB" id="A0A955RXA3"/>
<dbReference type="SUPFAM" id="SSF56112">
    <property type="entry name" value="Protein kinase-like (PK-like)"/>
    <property type="match status" value="1"/>
</dbReference>
<proteinExistence type="predicted"/>
<dbReference type="EMBL" id="JAGQKY010000206">
    <property type="protein sequence ID" value="MCA9397947.1"/>
    <property type="molecule type" value="Genomic_DNA"/>
</dbReference>
<reference evidence="1" key="1">
    <citation type="submission" date="2020-04" db="EMBL/GenBank/DDBJ databases">
        <authorList>
            <person name="Zhang T."/>
        </authorList>
    </citation>
    <scope>NUCLEOTIDE SEQUENCE</scope>
    <source>
        <strain evidence="1">HKST-UBA02</strain>
    </source>
</reference>
<feature type="non-terminal residue" evidence="1">
    <location>
        <position position="214"/>
    </location>
</feature>
<dbReference type="Proteomes" id="UP000699691">
    <property type="component" value="Unassembled WGS sequence"/>
</dbReference>
<dbReference type="PROSITE" id="PS00109">
    <property type="entry name" value="PROTEIN_KINASE_TYR"/>
    <property type="match status" value="1"/>
</dbReference>
<evidence type="ECO:0000313" key="2">
    <source>
        <dbReference type="Proteomes" id="UP000699691"/>
    </source>
</evidence>